<gene>
    <name evidence="2" type="ORF">KP77_00090</name>
</gene>
<name>A0A0C2WCH2_9BACL</name>
<keyword evidence="1" id="KW-0472">Membrane</keyword>
<dbReference type="AlphaFoldDB" id="A0A0C2WCH2"/>
<dbReference type="RefSeq" id="WP_041120737.1">
    <property type="nucleotide sequence ID" value="NZ_JXRQ01000002.1"/>
</dbReference>
<evidence type="ECO:0008006" key="4">
    <source>
        <dbReference type="Google" id="ProtNLM"/>
    </source>
</evidence>
<dbReference type="InterPro" id="IPR024405">
    <property type="entry name" value="Phage_BhlA/UviB"/>
</dbReference>
<dbReference type="Pfam" id="PF10960">
    <property type="entry name" value="Holin_BhlA"/>
    <property type="match status" value="1"/>
</dbReference>
<comment type="caution">
    <text evidence="2">The sequence shown here is derived from an EMBL/GenBank/DDBJ whole genome shotgun (WGS) entry which is preliminary data.</text>
</comment>
<dbReference type="Proteomes" id="UP000031950">
    <property type="component" value="Unassembled WGS sequence"/>
</dbReference>
<dbReference type="STRING" id="135826.KP77_00090"/>
<keyword evidence="1" id="KW-1133">Transmembrane helix</keyword>
<proteinExistence type="predicted"/>
<reference evidence="2 3" key="1">
    <citation type="submission" date="2015-01" db="EMBL/GenBank/DDBJ databases">
        <title>Genome sequence of Jeotgalibacillus alimentarius.</title>
        <authorList>
            <person name="Goh K.M."/>
            <person name="Chan K.-G."/>
            <person name="Yaakop A.S."/>
            <person name="Ee R."/>
            <person name="Gan H.M."/>
            <person name="Chan C.S."/>
        </authorList>
    </citation>
    <scope>NUCLEOTIDE SEQUENCE [LARGE SCALE GENOMIC DNA]</scope>
    <source>
        <strain evidence="2 3">YKJ-13</strain>
    </source>
</reference>
<organism evidence="2 3">
    <name type="scientific">Jeotgalibacillus alimentarius</name>
    <dbReference type="NCBI Taxonomy" id="135826"/>
    <lineage>
        <taxon>Bacteria</taxon>
        <taxon>Bacillati</taxon>
        <taxon>Bacillota</taxon>
        <taxon>Bacilli</taxon>
        <taxon>Bacillales</taxon>
        <taxon>Caryophanaceae</taxon>
        <taxon>Jeotgalibacillus</taxon>
    </lineage>
</organism>
<evidence type="ECO:0000313" key="3">
    <source>
        <dbReference type="Proteomes" id="UP000031950"/>
    </source>
</evidence>
<dbReference type="OrthoDB" id="2361545at2"/>
<keyword evidence="1" id="KW-0812">Transmembrane</keyword>
<sequence>MEKILIDVLSTQGVFAVLFAGLLFYVLRMNKEREDKFFETNRKLEETLQLIEMLLKKDGR</sequence>
<dbReference type="PATRIC" id="fig|135826.4.peg.9"/>
<dbReference type="EMBL" id="JXRQ01000002">
    <property type="protein sequence ID" value="KIL53748.1"/>
    <property type="molecule type" value="Genomic_DNA"/>
</dbReference>
<keyword evidence="3" id="KW-1185">Reference proteome</keyword>
<feature type="transmembrane region" description="Helical" evidence="1">
    <location>
        <begin position="6"/>
        <end position="27"/>
    </location>
</feature>
<protein>
    <recommendedName>
        <fullName evidence="4">Bacteriocin</fullName>
    </recommendedName>
</protein>
<evidence type="ECO:0000313" key="2">
    <source>
        <dbReference type="EMBL" id="KIL53748.1"/>
    </source>
</evidence>
<accession>A0A0C2WCH2</accession>
<evidence type="ECO:0000256" key="1">
    <source>
        <dbReference type="SAM" id="Phobius"/>
    </source>
</evidence>